<evidence type="ECO:0000313" key="4">
    <source>
        <dbReference type="Proteomes" id="UP001500994"/>
    </source>
</evidence>
<dbReference type="InterPro" id="IPR028994">
    <property type="entry name" value="Integrin_alpha_N"/>
</dbReference>
<dbReference type="PROSITE" id="PS50231">
    <property type="entry name" value="RICIN_B_LECTIN"/>
    <property type="match status" value="1"/>
</dbReference>
<sequence length="616" mass="65489">MPVPIEELKLEIVNAATGKTLGAEAAPRADGVLVVRDFPDGGPSPEQWQLAPVQATAGEEAEDNQAYVIRNAVSGKVLDDPAAADRAVRQWDAAAGSQSQQWRVVPVEGEAGLFFIEGAADGAVLDLDEPGADDVRRIVLREHDDGAESQRWRFVPAEPERTSDAVLRWAALGHWNGRQSWRLAASTAVRPAPGATPAFSNMLLVLEQFGSDEDAGKWKSDGATGSPGGQPGWWAGAGARFLADTTGAKRADIVGLRPAEGAVTSSSRGDGTFDEEERVLHPPVPAASPEDLWTLADTTGGGTPDVVVLAADGVRVSPLGEDGTFAPAGGEPVLKAFGHGEPAGGWLVDKHPRFLADTTGNGRLDVVGCHDDGVWVSLQDEDGTFAPIGDEPVLRAFGHDEKAGGWLLDKHPRFLADTTGNGRLDVVGCHDDGVWVSLQDEDGTFADPLYVLDDFGVDQGWSSVEEHPRFLLGTTGGGRTDIVGFGPQGVVVARGRGDGTFERPKLVLNDFGLAQGWRSGKHLRFLADVTGDGDPDIVGFGNEGVWVSHSRGDGRFEQAQLVCRGFGYNEDAGGWRVDRHPRFVADVTGDGRVDIVGFGGPGVYVARNLFRRFRTR</sequence>
<accession>A0ABP6E0U4</accession>
<feature type="domain" description="Ricin B lectin" evidence="2">
    <location>
        <begin position="47"/>
        <end position="129"/>
    </location>
</feature>
<evidence type="ECO:0000256" key="1">
    <source>
        <dbReference type="ARBA" id="ARBA00022729"/>
    </source>
</evidence>
<dbReference type="InterPro" id="IPR013517">
    <property type="entry name" value="FG-GAP"/>
</dbReference>
<proteinExistence type="predicted"/>
<dbReference type="Proteomes" id="UP001500994">
    <property type="component" value="Unassembled WGS sequence"/>
</dbReference>
<reference evidence="4" key="1">
    <citation type="journal article" date="2019" name="Int. J. Syst. Evol. Microbiol.">
        <title>The Global Catalogue of Microorganisms (GCM) 10K type strain sequencing project: providing services to taxonomists for standard genome sequencing and annotation.</title>
        <authorList>
            <consortium name="The Broad Institute Genomics Platform"/>
            <consortium name="The Broad Institute Genome Sequencing Center for Infectious Disease"/>
            <person name="Wu L."/>
            <person name="Ma J."/>
        </authorList>
    </citation>
    <scope>NUCLEOTIDE SEQUENCE [LARGE SCALE GENOMIC DNA]</scope>
    <source>
        <strain evidence="4">JCM 16374</strain>
    </source>
</reference>
<dbReference type="InterPro" id="IPR000772">
    <property type="entry name" value="Ricin_B_lectin"/>
</dbReference>
<keyword evidence="1" id="KW-0732">Signal</keyword>
<dbReference type="SUPFAM" id="SSF69318">
    <property type="entry name" value="Integrin alpha N-terminal domain"/>
    <property type="match status" value="1"/>
</dbReference>
<comment type="caution">
    <text evidence="3">The sequence shown here is derived from an EMBL/GenBank/DDBJ whole genome shotgun (WGS) entry which is preliminary data.</text>
</comment>
<name>A0ABP6E0U4_9ACTN</name>
<dbReference type="Pfam" id="PF13517">
    <property type="entry name" value="FG-GAP_3"/>
    <property type="match status" value="1"/>
</dbReference>
<dbReference type="InterPro" id="IPR035992">
    <property type="entry name" value="Ricin_B-like_lectins"/>
</dbReference>
<dbReference type="SUPFAM" id="SSF50370">
    <property type="entry name" value="Ricin B-like lectins"/>
    <property type="match status" value="1"/>
</dbReference>
<dbReference type="RefSeq" id="WP_344575142.1">
    <property type="nucleotide sequence ID" value="NZ_BAAARK010000006.1"/>
</dbReference>
<dbReference type="Gene3D" id="2.80.10.50">
    <property type="match status" value="1"/>
</dbReference>
<protein>
    <recommendedName>
        <fullName evidence="2">Ricin B lectin domain-containing protein</fullName>
    </recommendedName>
</protein>
<dbReference type="EMBL" id="BAAARK010000006">
    <property type="protein sequence ID" value="GAA2657318.1"/>
    <property type="molecule type" value="Genomic_DNA"/>
</dbReference>
<dbReference type="CDD" id="cd00161">
    <property type="entry name" value="beta-trefoil_Ricin-like"/>
    <property type="match status" value="1"/>
</dbReference>
<keyword evidence="4" id="KW-1185">Reference proteome</keyword>
<organism evidence="3 4">
    <name type="scientific">Streptomyces lunalinharesii</name>
    <dbReference type="NCBI Taxonomy" id="333384"/>
    <lineage>
        <taxon>Bacteria</taxon>
        <taxon>Bacillati</taxon>
        <taxon>Actinomycetota</taxon>
        <taxon>Actinomycetes</taxon>
        <taxon>Kitasatosporales</taxon>
        <taxon>Streptomycetaceae</taxon>
        <taxon>Streptomyces</taxon>
    </lineage>
</organism>
<dbReference type="Pfam" id="PF14200">
    <property type="entry name" value="RicinB_lectin_2"/>
    <property type="match status" value="1"/>
</dbReference>
<evidence type="ECO:0000313" key="3">
    <source>
        <dbReference type="EMBL" id="GAA2657318.1"/>
    </source>
</evidence>
<evidence type="ECO:0000259" key="2">
    <source>
        <dbReference type="Pfam" id="PF14200"/>
    </source>
</evidence>
<gene>
    <name evidence="3" type="ORF">GCM10009864_24500</name>
</gene>